<organism evidence="2 3">
    <name type="scientific">Jatropha curcas</name>
    <name type="common">Barbados nut</name>
    <dbReference type="NCBI Taxonomy" id="180498"/>
    <lineage>
        <taxon>Eukaryota</taxon>
        <taxon>Viridiplantae</taxon>
        <taxon>Streptophyta</taxon>
        <taxon>Embryophyta</taxon>
        <taxon>Tracheophyta</taxon>
        <taxon>Spermatophyta</taxon>
        <taxon>Magnoliopsida</taxon>
        <taxon>eudicotyledons</taxon>
        <taxon>Gunneridae</taxon>
        <taxon>Pentapetalae</taxon>
        <taxon>rosids</taxon>
        <taxon>fabids</taxon>
        <taxon>Malpighiales</taxon>
        <taxon>Euphorbiaceae</taxon>
        <taxon>Crotonoideae</taxon>
        <taxon>Jatropheae</taxon>
        <taxon>Jatropha</taxon>
    </lineage>
</organism>
<dbReference type="InterPro" id="IPR006527">
    <property type="entry name" value="F-box-assoc_dom_typ1"/>
</dbReference>
<dbReference type="InterPro" id="IPR050796">
    <property type="entry name" value="SCF_F-box_component"/>
</dbReference>
<dbReference type="KEGG" id="jcu:105632783"/>
<dbReference type="NCBIfam" id="TIGR01640">
    <property type="entry name" value="F_box_assoc_1"/>
    <property type="match status" value="1"/>
</dbReference>
<dbReference type="PANTHER" id="PTHR31672">
    <property type="entry name" value="BNACNNG10540D PROTEIN"/>
    <property type="match status" value="1"/>
</dbReference>
<dbReference type="EMBL" id="KK914353">
    <property type="protein sequence ID" value="KDP38909.1"/>
    <property type="molecule type" value="Genomic_DNA"/>
</dbReference>
<accession>A0A067L480</accession>
<name>A0A067L480_JATCU</name>
<dbReference type="Gene3D" id="1.20.1280.50">
    <property type="match status" value="1"/>
</dbReference>
<dbReference type="InterPro" id="IPR017451">
    <property type="entry name" value="F-box-assoc_interact_dom"/>
</dbReference>
<reference evidence="2 3" key="1">
    <citation type="journal article" date="2014" name="PLoS ONE">
        <title>Global Analysis of Gene Expression Profiles in Physic Nut (Jatropha curcas L.) Seedlings Exposed to Salt Stress.</title>
        <authorList>
            <person name="Zhang L."/>
            <person name="Zhang C."/>
            <person name="Wu P."/>
            <person name="Chen Y."/>
            <person name="Li M."/>
            <person name="Jiang H."/>
            <person name="Wu G."/>
        </authorList>
    </citation>
    <scope>NUCLEOTIDE SEQUENCE [LARGE SCALE GENOMIC DNA]</scope>
    <source>
        <strain evidence="3">cv. GZQX0401</strain>
        <tissue evidence="2">Young leaves</tissue>
    </source>
</reference>
<proteinExistence type="predicted"/>
<evidence type="ECO:0000259" key="1">
    <source>
        <dbReference type="PROSITE" id="PS50181"/>
    </source>
</evidence>
<dbReference type="Proteomes" id="UP000027138">
    <property type="component" value="Unassembled WGS sequence"/>
</dbReference>
<gene>
    <name evidence="2" type="ORF">JCGZ_00666</name>
</gene>
<evidence type="ECO:0000313" key="2">
    <source>
        <dbReference type="EMBL" id="KDP38909.1"/>
    </source>
</evidence>
<dbReference type="AlphaFoldDB" id="A0A067L480"/>
<dbReference type="Pfam" id="PF12937">
    <property type="entry name" value="F-box-like"/>
    <property type="match status" value="1"/>
</dbReference>
<dbReference type="InterPro" id="IPR001810">
    <property type="entry name" value="F-box_dom"/>
</dbReference>
<protein>
    <recommendedName>
        <fullName evidence="1">F-box domain-containing protein</fullName>
    </recommendedName>
</protein>
<keyword evidence="3" id="KW-1185">Reference proteome</keyword>
<dbReference type="PANTHER" id="PTHR31672:SF13">
    <property type="entry name" value="F-BOX PROTEIN CPR30-LIKE"/>
    <property type="match status" value="1"/>
</dbReference>
<dbReference type="PROSITE" id="PS50181">
    <property type="entry name" value="FBOX"/>
    <property type="match status" value="1"/>
</dbReference>
<sequence length="374" mass="42889">MEDYLPQEVLLNIFHRLPNKSIGRCICVCKYWLSLIKNPSFVSTHLIQTISSNKEHLFLLKLSSQETQEIQYSLHFDNEKFSKYLQLGVPFKENNQSFSIVGSCNGLVCLMHNLYTYNYTFVLWNPVIGKSLELPEPNIKFDSHGAFEAFVGFGFDSCSYDYKVVRVLRLLEYENESEEDDEVAIEVEIFSLRKNSWKVITDIAPQYDIVERSSQAFVNGAVHWIATKRKSNGECNNLVMSLNMSNENFRELILPECLVNENPMFLTISIYEDSSIAVFRRNYVRFSDSDIWVMKEYGVAESWEKILTVGRYEGGVPRALGFRRNGGVIFELYNGDLVSVDAKSLEIEGLGIHSASSGYSFVDTFMESLVLLEL</sequence>
<dbReference type="SMART" id="SM00256">
    <property type="entry name" value="FBOX"/>
    <property type="match status" value="1"/>
</dbReference>
<dbReference type="InterPro" id="IPR036047">
    <property type="entry name" value="F-box-like_dom_sf"/>
</dbReference>
<dbReference type="SUPFAM" id="SSF81383">
    <property type="entry name" value="F-box domain"/>
    <property type="match status" value="1"/>
</dbReference>
<dbReference type="STRING" id="180498.A0A067L480"/>
<dbReference type="OrthoDB" id="835398at2759"/>
<dbReference type="Pfam" id="PF07734">
    <property type="entry name" value="FBA_1"/>
    <property type="match status" value="1"/>
</dbReference>
<feature type="domain" description="F-box" evidence="1">
    <location>
        <begin position="1"/>
        <end position="50"/>
    </location>
</feature>
<evidence type="ECO:0000313" key="3">
    <source>
        <dbReference type="Proteomes" id="UP000027138"/>
    </source>
</evidence>